<sequence>MIQTLMNANETATKEFFMLALTNLPILKVFIFIILLLIYLLTLIGNVTIILVSRLDKSLHKPMYFFLGNLSFLDICYTSTTMPKMLEILLAERKTISFAGCVTQMFFFITFVGTECVLLCMMSYDRFLAICHPLRYCALMSDNMCMSLAGISWLSGFVNSMVHTVFTFQKHFCNTNKISYFYCDLPPLLSISCQDTSVNELLLLSIGIFIGWTPFLCIIVSYVYILFTIMKITSTGSRQKAFSTCISHITVVVLYFGNVNFSYVRPISTYSLEKDRLISVLYSVISPMLNPLIYTLKNQYVKKAIGKQFIPHYRR</sequence>
<keyword evidence="3 13" id="KW-1003">Cell membrane</keyword>
<feature type="transmembrane region" description="Helical" evidence="13">
    <location>
        <begin position="26"/>
        <end position="52"/>
    </location>
</feature>
<evidence type="ECO:0000256" key="3">
    <source>
        <dbReference type="ARBA" id="ARBA00022475"/>
    </source>
</evidence>
<keyword evidence="15" id="KW-1185">Reference proteome</keyword>
<gene>
    <name evidence="17" type="primary">or5dm1</name>
    <name evidence="16" type="synonym">LOC100486940</name>
</gene>
<feature type="transmembrane region" description="Helical" evidence="13">
    <location>
        <begin position="241"/>
        <end position="257"/>
    </location>
</feature>
<dbReference type="Gene3D" id="1.20.1070.10">
    <property type="entry name" value="Rhodopsin 7-helix transmembrane proteins"/>
    <property type="match status" value="1"/>
</dbReference>
<name>A0A8J1JVQ6_XENTR</name>
<dbReference type="RefSeq" id="XP_031761968.1">
    <property type="nucleotide sequence ID" value="XM_031906108.1"/>
</dbReference>
<dbReference type="GO" id="GO:0004930">
    <property type="term" value="F:G protein-coupled receptor activity"/>
    <property type="evidence" value="ECO:0007669"/>
    <property type="project" value="UniProtKB-KW"/>
</dbReference>
<comment type="similarity">
    <text evidence="2 12">Belongs to the G-protein coupled receptor 1 family.</text>
</comment>
<dbReference type="Xenbase" id="XB-GENE-29078551">
    <property type="gene designation" value="or5dm1"/>
</dbReference>
<evidence type="ECO:0000256" key="2">
    <source>
        <dbReference type="ARBA" id="ARBA00010663"/>
    </source>
</evidence>
<evidence type="ECO:0000256" key="7">
    <source>
        <dbReference type="ARBA" id="ARBA00022989"/>
    </source>
</evidence>
<dbReference type="CDD" id="cd15231">
    <property type="entry name" value="7tmA_OR5V1-like"/>
    <property type="match status" value="1"/>
</dbReference>
<dbReference type="PRINTS" id="PR00237">
    <property type="entry name" value="GPCRRHODOPSN"/>
</dbReference>
<comment type="subcellular location">
    <subcellularLocation>
        <location evidence="1 13">Cell membrane</location>
        <topology evidence="1 13">Multi-pass membrane protein</topology>
    </subcellularLocation>
</comment>
<dbReference type="PROSITE" id="PS50262">
    <property type="entry name" value="G_PROTEIN_RECEP_F1_2"/>
    <property type="match status" value="1"/>
</dbReference>
<dbReference type="OrthoDB" id="9975554at2759"/>
<dbReference type="Pfam" id="PF13853">
    <property type="entry name" value="7tm_4"/>
    <property type="match status" value="1"/>
</dbReference>
<feature type="transmembrane region" description="Helical" evidence="13">
    <location>
        <begin position="202"/>
        <end position="229"/>
    </location>
</feature>
<dbReference type="InterPro" id="IPR000276">
    <property type="entry name" value="GPCR_Rhodpsn"/>
</dbReference>
<dbReference type="InterPro" id="IPR017452">
    <property type="entry name" value="GPCR_Rhodpsn_7TM"/>
</dbReference>
<accession>A0A8J1JVQ6</accession>
<dbReference type="GO" id="GO:0005549">
    <property type="term" value="F:odorant binding"/>
    <property type="evidence" value="ECO:0000318"/>
    <property type="project" value="GO_Central"/>
</dbReference>
<dbReference type="KEGG" id="xtr:100486940"/>
<evidence type="ECO:0000256" key="9">
    <source>
        <dbReference type="ARBA" id="ARBA00023136"/>
    </source>
</evidence>
<keyword evidence="8 12" id="KW-0297">G-protein coupled receptor</keyword>
<proteinExistence type="inferred from homology"/>
<keyword evidence="6 13" id="KW-0552">Olfaction</keyword>
<keyword evidence="4 13" id="KW-0716">Sensory transduction</keyword>
<feature type="transmembrane region" description="Helical" evidence="13">
    <location>
        <begin position="64"/>
        <end position="82"/>
    </location>
</feature>
<dbReference type="PRINTS" id="PR00245">
    <property type="entry name" value="OLFACTORYR"/>
</dbReference>
<dbReference type="InterPro" id="IPR050516">
    <property type="entry name" value="Olfactory_GPCR"/>
</dbReference>
<dbReference type="FunFam" id="1.10.1220.70:FF:000001">
    <property type="entry name" value="Olfactory receptor"/>
    <property type="match status" value="1"/>
</dbReference>
<dbReference type="PANTHER" id="PTHR26452">
    <property type="entry name" value="OLFACTORY RECEPTOR"/>
    <property type="match status" value="1"/>
</dbReference>
<keyword evidence="10 12" id="KW-0675">Receptor</keyword>
<keyword evidence="5 12" id="KW-0812">Transmembrane</keyword>
<keyword evidence="7 13" id="KW-1133">Transmembrane helix</keyword>
<dbReference type="FunFam" id="1.20.1070.10:FF:000001">
    <property type="entry name" value="Olfactory receptor"/>
    <property type="match status" value="1"/>
</dbReference>
<dbReference type="OMA" id="ECVLLCM"/>
<keyword evidence="9 13" id="KW-0472">Membrane</keyword>
<dbReference type="AGR" id="Xenbase:XB-GENE-29078551"/>
<dbReference type="GO" id="GO:0005886">
    <property type="term" value="C:plasma membrane"/>
    <property type="evidence" value="ECO:0007669"/>
    <property type="project" value="UniProtKB-SubCell"/>
</dbReference>
<evidence type="ECO:0000256" key="11">
    <source>
        <dbReference type="ARBA" id="ARBA00023224"/>
    </source>
</evidence>
<evidence type="ECO:0000256" key="5">
    <source>
        <dbReference type="ARBA" id="ARBA00022692"/>
    </source>
</evidence>
<dbReference type="PROSITE" id="PS00237">
    <property type="entry name" value="G_PROTEIN_RECEP_F1_1"/>
    <property type="match status" value="1"/>
</dbReference>
<organism evidence="15 16">
    <name type="scientific">Xenopus tropicalis</name>
    <name type="common">Western clawed frog</name>
    <name type="synonym">Silurana tropicalis</name>
    <dbReference type="NCBI Taxonomy" id="8364"/>
    <lineage>
        <taxon>Eukaryota</taxon>
        <taxon>Metazoa</taxon>
        <taxon>Chordata</taxon>
        <taxon>Craniata</taxon>
        <taxon>Vertebrata</taxon>
        <taxon>Euteleostomi</taxon>
        <taxon>Amphibia</taxon>
        <taxon>Batrachia</taxon>
        <taxon>Anura</taxon>
        <taxon>Pipoidea</taxon>
        <taxon>Pipidae</taxon>
        <taxon>Xenopodinae</taxon>
        <taxon>Xenopus</taxon>
        <taxon>Silurana</taxon>
    </lineage>
</organism>
<dbReference type="GO" id="GO:0004984">
    <property type="term" value="F:olfactory receptor activity"/>
    <property type="evidence" value="ECO:0000318"/>
    <property type="project" value="GO_Central"/>
</dbReference>
<evidence type="ECO:0000313" key="17">
    <source>
        <dbReference type="Xenbase" id="XB-GENE-29078551"/>
    </source>
</evidence>
<dbReference type="InterPro" id="IPR000725">
    <property type="entry name" value="Olfact_rcpt"/>
</dbReference>
<evidence type="ECO:0000313" key="16">
    <source>
        <dbReference type="RefSeq" id="XP_031761968.1"/>
    </source>
</evidence>
<feature type="transmembrane region" description="Helical" evidence="13">
    <location>
        <begin position="136"/>
        <end position="158"/>
    </location>
</feature>
<reference evidence="16" key="1">
    <citation type="submission" date="2025-08" db="UniProtKB">
        <authorList>
            <consortium name="RefSeq"/>
        </authorList>
    </citation>
    <scope>IDENTIFICATION</scope>
    <source>
        <strain evidence="16">Nigerian</strain>
        <tissue evidence="16">Liver and blood</tissue>
    </source>
</reference>
<dbReference type="Proteomes" id="UP000008143">
    <property type="component" value="Chromosome 1"/>
</dbReference>
<evidence type="ECO:0000256" key="1">
    <source>
        <dbReference type="ARBA" id="ARBA00004651"/>
    </source>
</evidence>
<evidence type="ECO:0000259" key="14">
    <source>
        <dbReference type="PROSITE" id="PS50262"/>
    </source>
</evidence>
<evidence type="ECO:0000256" key="8">
    <source>
        <dbReference type="ARBA" id="ARBA00023040"/>
    </source>
</evidence>
<feature type="transmembrane region" description="Helical" evidence="13">
    <location>
        <begin position="102"/>
        <end position="124"/>
    </location>
</feature>
<keyword evidence="11 12" id="KW-0807">Transducer</keyword>
<evidence type="ECO:0000256" key="13">
    <source>
        <dbReference type="RuleBase" id="RU363047"/>
    </source>
</evidence>
<evidence type="ECO:0000256" key="10">
    <source>
        <dbReference type="ARBA" id="ARBA00023170"/>
    </source>
</evidence>
<feature type="transmembrane region" description="Helical" evidence="13">
    <location>
        <begin position="277"/>
        <end position="296"/>
    </location>
</feature>
<feature type="domain" description="G-protein coupled receptors family 1 profile" evidence="14">
    <location>
        <begin position="45"/>
        <end position="294"/>
    </location>
</feature>
<evidence type="ECO:0000313" key="15">
    <source>
        <dbReference type="Proteomes" id="UP000008143"/>
    </source>
</evidence>
<evidence type="ECO:0000256" key="4">
    <source>
        <dbReference type="ARBA" id="ARBA00022606"/>
    </source>
</evidence>
<evidence type="ECO:0000256" key="12">
    <source>
        <dbReference type="RuleBase" id="RU000688"/>
    </source>
</evidence>
<protein>
    <recommendedName>
        <fullName evidence="13">Olfactory receptor</fullName>
    </recommendedName>
</protein>
<dbReference type="SUPFAM" id="SSF81321">
    <property type="entry name" value="Family A G protein-coupled receptor-like"/>
    <property type="match status" value="1"/>
</dbReference>
<evidence type="ECO:0000256" key="6">
    <source>
        <dbReference type="ARBA" id="ARBA00022725"/>
    </source>
</evidence>
<dbReference type="AlphaFoldDB" id="A0A8J1JVQ6"/>